<protein>
    <submittedName>
        <fullName evidence="2">Uncharacterized protein</fullName>
    </submittedName>
</protein>
<dbReference type="RefSeq" id="XP_007508680.1">
    <property type="nucleotide sequence ID" value="XM_007508618.1"/>
</dbReference>
<reference evidence="2 3" key="1">
    <citation type="submission" date="2011-10" db="EMBL/GenBank/DDBJ databases">
        <authorList>
            <person name="Genoscope - CEA"/>
        </authorList>
    </citation>
    <scope>NUCLEOTIDE SEQUENCE [LARGE SCALE GENOMIC DNA]</scope>
    <source>
        <strain evidence="2 3">RCC 1105</strain>
    </source>
</reference>
<dbReference type="Proteomes" id="UP000198341">
    <property type="component" value="Chromosome 16"/>
</dbReference>
<feature type="region of interest" description="Disordered" evidence="1">
    <location>
        <begin position="85"/>
        <end position="105"/>
    </location>
</feature>
<accession>K8EPV5</accession>
<name>K8EPV5_9CHLO</name>
<keyword evidence="3" id="KW-1185">Reference proteome</keyword>
<feature type="compositionally biased region" description="Polar residues" evidence="1">
    <location>
        <begin position="86"/>
        <end position="96"/>
    </location>
</feature>
<evidence type="ECO:0000256" key="1">
    <source>
        <dbReference type="SAM" id="MobiDB-lite"/>
    </source>
</evidence>
<dbReference type="GeneID" id="19011150"/>
<dbReference type="KEGG" id="bpg:Bathy16g02490"/>
<organism evidence="2 3">
    <name type="scientific">Bathycoccus prasinos</name>
    <dbReference type="NCBI Taxonomy" id="41875"/>
    <lineage>
        <taxon>Eukaryota</taxon>
        <taxon>Viridiplantae</taxon>
        <taxon>Chlorophyta</taxon>
        <taxon>Mamiellophyceae</taxon>
        <taxon>Mamiellales</taxon>
        <taxon>Bathycoccaceae</taxon>
        <taxon>Bathycoccus</taxon>
    </lineage>
</organism>
<dbReference type="EMBL" id="FO082263">
    <property type="protein sequence ID" value="CCO20297.1"/>
    <property type="molecule type" value="Genomic_DNA"/>
</dbReference>
<evidence type="ECO:0000313" key="3">
    <source>
        <dbReference type="Proteomes" id="UP000198341"/>
    </source>
</evidence>
<evidence type="ECO:0000313" key="2">
    <source>
        <dbReference type="EMBL" id="CCO20297.1"/>
    </source>
</evidence>
<dbReference type="AlphaFoldDB" id="K8EPV5"/>
<sequence length="105" mass="11599">MVAPAAGGLLLFKLWVAKKVAVLAAIRAFGIKRVYRRSVKFLDYFVTHEKTHAKLKSIVHKTAHTTMQFEDALAKKAREMMDNIVRTGSSSGINSRTPPPPPPPS</sequence>
<gene>
    <name evidence="2" type="ordered locus">Bathy16g02490</name>
</gene>
<proteinExistence type="predicted"/>